<dbReference type="GO" id="GO:0140284">
    <property type="term" value="C:endoplasmic reticulum-endosome membrane contact site"/>
    <property type="evidence" value="ECO:0007669"/>
    <property type="project" value="TreeGrafter"/>
</dbReference>
<dbReference type="CDD" id="cd00170">
    <property type="entry name" value="SEC14"/>
    <property type="match status" value="1"/>
</dbReference>
<dbReference type="AlphaFoldDB" id="A0A1V9XKF0"/>
<dbReference type="SUPFAM" id="SSF52087">
    <property type="entry name" value="CRAL/TRIO domain"/>
    <property type="match status" value="1"/>
</dbReference>
<dbReference type="PROSITE" id="PS50191">
    <property type="entry name" value="CRAL_TRIO"/>
    <property type="match status" value="1"/>
</dbReference>
<protein>
    <submittedName>
        <fullName evidence="3">Motile sperm domain-containing protein 2-like</fullName>
    </submittedName>
</protein>
<evidence type="ECO:0000259" key="2">
    <source>
        <dbReference type="PROSITE" id="PS50191"/>
    </source>
</evidence>
<dbReference type="InParanoid" id="A0A1V9XKF0"/>
<dbReference type="Pfam" id="PF00650">
    <property type="entry name" value="CRAL_TRIO"/>
    <property type="match status" value="1"/>
</dbReference>
<dbReference type="PANTHER" id="PTHR46384">
    <property type="entry name" value="MOTILE SPERM DOMAIN-CONTAINING PROTEIN 2"/>
    <property type="match status" value="1"/>
</dbReference>
<evidence type="ECO:0000313" key="3">
    <source>
        <dbReference type="EMBL" id="OQR73852.1"/>
    </source>
</evidence>
<evidence type="ECO:0000256" key="1">
    <source>
        <dbReference type="SAM" id="MobiDB-lite"/>
    </source>
</evidence>
<dbReference type="GO" id="GO:0012505">
    <property type="term" value="C:endomembrane system"/>
    <property type="evidence" value="ECO:0007669"/>
    <property type="project" value="TreeGrafter"/>
</dbReference>
<evidence type="ECO:0000313" key="4">
    <source>
        <dbReference type="Proteomes" id="UP000192247"/>
    </source>
</evidence>
<dbReference type="InterPro" id="IPR036865">
    <property type="entry name" value="CRAL-TRIO_dom_sf"/>
</dbReference>
<dbReference type="PANTHER" id="PTHR46384:SF1">
    <property type="entry name" value="MOTILE SPERM DOMAIN-CONTAINING PROTEIN 2"/>
    <property type="match status" value="1"/>
</dbReference>
<sequence>MLRSRYHQKPRTGEERLEHQKLVAHVIEQLVVKRGVKKLALMFDCQHTGISNTDIDAVKFIITLFRDYYPYVLEKIYVVELPWILQATWRLIRSLLSVEAQKLIVFKAKGELKEDIDPSNLPKWLDGEVEVLAAGPLPQTACGLPKGSEGLFGPQASGPRSSQAASCPQRPSSKEDLYKYRFTTPIRHRLAAAFSGENHGGKGSVGL</sequence>
<proteinExistence type="predicted"/>
<dbReference type="Gene3D" id="3.40.525.10">
    <property type="entry name" value="CRAL-TRIO lipid binding domain"/>
    <property type="match status" value="1"/>
</dbReference>
<dbReference type="InterPro" id="IPR001251">
    <property type="entry name" value="CRAL-TRIO_dom"/>
</dbReference>
<comment type="caution">
    <text evidence="3">The sequence shown here is derived from an EMBL/GenBank/DDBJ whole genome shotgun (WGS) entry which is preliminary data.</text>
</comment>
<gene>
    <name evidence="3" type="ORF">BIW11_09473</name>
</gene>
<dbReference type="InterPro" id="IPR053012">
    <property type="entry name" value="ER-organelle_contact"/>
</dbReference>
<feature type="region of interest" description="Disordered" evidence="1">
    <location>
        <begin position="153"/>
        <end position="173"/>
    </location>
</feature>
<keyword evidence="4" id="KW-1185">Reference proteome</keyword>
<accession>A0A1V9XKF0</accession>
<dbReference type="Proteomes" id="UP000192247">
    <property type="component" value="Unassembled WGS sequence"/>
</dbReference>
<dbReference type="EMBL" id="MNPL01009163">
    <property type="protein sequence ID" value="OQR73852.1"/>
    <property type="molecule type" value="Genomic_DNA"/>
</dbReference>
<feature type="domain" description="CRAL-TRIO" evidence="2">
    <location>
        <begin position="1"/>
        <end position="133"/>
    </location>
</feature>
<feature type="compositionally biased region" description="Polar residues" evidence="1">
    <location>
        <begin position="158"/>
        <end position="171"/>
    </location>
</feature>
<reference evidence="3 4" key="1">
    <citation type="journal article" date="2017" name="Gigascience">
        <title>Draft genome of the honey bee ectoparasitic mite, Tropilaelaps mercedesae, is shaped by the parasitic life history.</title>
        <authorList>
            <person name="Dong X."/>
            <person name="Armstrong S.D."/>
            <person name="Xia D."/>
            <person name="Makepeace B.L."/>
            <person name="Darby A.C."/>
            <person name="Kadowaki T."/>
        </authorList>
    </citation>
    <scope>NUCLEOTIDE SEQUENCE [LARGE SCALE GENOMIC DNA]</scope>
    <source>
        <strain evidence="3">Wuxi-XJTLU</strain>
    </source>
</reference>
<dbReference type="OrthoDB" id="75724at2759"/>
<dbReference type="STRING" id="418985.A0A1V9XKF0"/>
<name>A0A1V9XKF0_9ACAR</name>
<organism evidence="3 4">
    <name type="scientific">Tropilaelaps mercedesae</name>
    <dbReference type="NCBI Taxonomy" id="418985"/>
    <lineage>
        <taxon>Eukaryota</taxon>
        <taxon>Metazoa</taxon>
        <taxon>Ecdysozoa</taxon>
        <taxon>Arthropoda</taxon>
        <taxon>Chelicerata</taxon>
        <taxon>Arachnida</taxon>
        <taxon>Acari</taxon>
        <taxon>Parasitiformes</taxon>
        <taxon>Mesostigmata</taxon>
        <taxon>Gamasina</taxon>
        <taxon>Dermanyssoidea</taxon>
        <taxon>Laelapidae</taxon>
        <taxon>Tropilaelaps</taxon>
    </lineage>
</organism>